<dbReference type="PANTHER" id="PTHR43877">
    <property type="entry name" value="AMINOALKYLPHOSPHONATE N-ACETYLTRANSFERASE-RELATED-RELATED"/>
    <property type="match status" value="1"/>
</dbReference>
<dbReference type="Proteomes" id="UP001560685">
    <property type="component" value="Unassembled WGS sequence"/>
</dbReference>
<organism evidence="4 5">
    <name type="scientific">Hyphococcus lacteus</name>
    <dbReference type="NCBI Taxonomy" id="3143536"/>
    <lineage>
        <taxon>Bacteria</taxon>
        <taxon>Pseudomonadati</taxon>
        <taxon>Pseudomonadota</taxon>
        <taxon>Alphaproteobacteria</taxon>
        <taxon>Parvularculales</taxon>
        <taxon>Parvularculaceae</taxon>
        <taxon>Hyphococcus</taxon>
    </lineage>
</organism>
<dbReference type="Pfam" id="PF00583">
    <property type="entry name" value="Acetyltransf_1"/>
    <property type="match status" value="1"/>
</dbReference>
<accession>A0ABV3YZR6</accession>
<dbReference type="SUPFAM" id="SSF55729">
    <property type="entry name" value="Acyl-CoA N-acyltransferases (Nat)"/>
    <property type="match status" value="1"/>
</dbReference>
<dbReference type="Gene3D" id="3.40.630.30">
    <property type="match status" value="1"/>
</dbReference>
<evidence type="ECO:0000256" key="2">
    <source>
        <dbReference type="ARBA" id="ARBA00023315"/>
    </source>
</evidence>
<keyword evidence="1" id="KW-0808">Transferase</keyword>
<evidence type="ECO:0000313" key="4">
    <source>
        <dbReference type="EMBL" id="MEX6632021.1"/>
    </source>
</evidence>
<feature type="domain" description="N-acetyltransferase" evidence="3">
    <location>
        <begin position="14"/>
        <end position="183"/>
    </location>
</feature>
<dbReference type="RefSeq" id="WP_369311689.1">
    <property type="nucleotide sequence ID" value="NZ_JBEHZE010000001.1"/>
</dbReference>
<dbReference type="EMBL" id="JBEHZE010000001">
    <property type="protein sequence ID" value="MEX6632021.1"/>
    <property type="molecule type" value="Genomic_DNA"/>
</dbReference>
<sequence length="190" mass="21291">MNERPSVKTELNGLNIRRAVPADAAVLTVLGAATFTDTFGHLYDPKDLNAYLDEGHSREYYDALLTDQECAVWVAEGDNKAITGYCAAGPCSLPVNDMPLNSGELYRLYLEQSQQGTGLGRAFMDIVLAWLEANFEHLYVGVYAENVRAQKLYQRYGFEKVQDYIFMVGEYPDPEWIMKRGGVSIEKSAI</sequence>
<evidence type="ECO:0000313" key="5">
    <source>
        <dbReference type="Proteomes" id="UP001560685"/>
    </source>
</evidence>
<reference evidence="4 5" key="1">
    <citation type="submission" date="2024-05" db="EMBL/GenBank/DDBJ databases">
        <title>Three bacterial strains, DH-69, EH-24, and ECK-19 isolated from coastal sediments.</title>
        <authorList>
            <person name="Ye Y.-Q."/>
            <person name="Du Z.-J."/>
        </authorList>
    </citation>
    <scope>NUCLEOTIDE SEQUENCE [LARGE SCALE GENOMIC DNA]</scope>
    <source>
        <strain evidence="4 5">ECK-19</strain>
    </source>
</reference>
<evidence type="ECO:0000256" key="1">
    <source>
        <dbReference type="ARBA" id="ARBA00022679"/>
    </source>
</evidence>
<name>A0ABV3YZR6_9PROT</name>
<gene>
    <name evidence="4" type="ORF">ABFZ84_00520</name>
</gene>
<comment type="caution">
    <text evidence="4">The sequence shown here is derived from an EMBL/GenBank/DDBJ whole genome shotgun (WGS) entry which is preliminary data.</text>
</comment>
<dbReference type="PROSITE" id="PS51186">
    <property type="entry name" value="GNAT"/>
    <property type="match status" value="1"/>
</dbReference>
<protein>
    <submittedName>
        <fullName evidence="4">GNAT family N-acetyltransferase</fullName>
    </submittedName>
</protein>
<dbReference type="InterPro" id="IPR050832">
    <property type="entry name" value="Bact_Acetyltransf"/>
</dbReference>
<dbReference type="InterPro" id="IPR016181">
    <property type="entry name" value="Acyl_CoA_acyltransferase"/>
</dbReference>
<evidence type="ECO:0000259" key="3">
    <source>
        <dbReference type="PROSITE" id="PS51186"/>
    </source>
</evidence>
<dbReference type="InterPro" id="IPR000182">
    <property type="entry name" value="GNAT_dom"/>
</dbReference>
<proteinExistence type="predicted"/>
<keyword evidence="2" id="KW-0012">Acyltransferase</keyword>
<keyword evidence="5" id="KW-1185">Reference proteome</keyword>